<evidence type="ECO:0008006" key="3">
    <source>
        <dbReference type="Google" id="ProtNLM"/>
    </source>
</evidence>
<sequence>MDNASQALKQSVPNGIRRSFRTLALHSDVARTTLQYRARGRRSIKKKALVRFSEQKNALGVLSGSNT</sequence>
<evidence type="ECO:0000313" key="2">
    <source>
        <dbReference type="Proteomes" id="UP000070501"/>
    </source>
</evidence>
<name>A0A136IJ35_9PEZI</name>
<keyword evidence="2" id="KW-1185">Reference proteome</keyword>
<organism evidence="1 2">
    <name type="scientific">Microdochium bolleyi</name>
    <dbReference type="NCBI Taxonomy" id="196109"/>
    <lineage>
        <taxon>Eukaryota</taxon>
        <taxon>Fungi</taxon>
        <taxon>Dikarya</taxon>
        <taxon>Ascomycota</taxon>
        <taxon>Pezizomycotina</taxon>
        <taxon>Sordariomycetes</taxon>
        <taxon>Xylariomycetidae</taxon>
        <taxon>Xylariales</taxon>
        <taxon>Microdochiaceae</taxon>
        <taxon>Microdochium</taxon>
    </lineage>
</organism>
<dbReference type="AlphaFoldDB" id="A0A136IJ35"/>
<reference evidence="2" key="1">
    <citation type="submission" date="2016-02" db="EMBL/GenBank/DDBJ databases">
        <title>Draft genome sequence of Microdochium bolleyi, a fungal endophyte of beachgrass.</title>
        <authorList>
            <consortium name="DOE Joint Genome Institute"/>
            <person name="David A.S."/>
            <person name="May G."/>
            <person name="Haridas S."/>
            <person name="Lim J."/>
            <person name="Wang M."/>
            <person name="Labutti K."/>
            <person name="Lipzen A."/>
            <person name="Barry K."/>
            <person name="Grigoriev I.V."/>
        </authorList>
    </citation>
    <scope>NUCLEOTIDE SEQUENCE [LARGE SCALE GENOMIC DNA]</scope>
    <source>
        <strain evidence="2">J235TASD1</strain>
    </source>
</reference>
<accession>A0A136IJ35</accession>
<dbReference type="STRING" id="196109.A0A136IJ35"/>
<evidence type="ECO:0000313" key="1">
    <source>
        <dbReference type="EMBL" id="KXJ84639.1"/>
    </source>
</evidence>
<protein>
    <recommendedName>
        <fullName evidence="3">HTH psq-type domain-containing protein</fullName>
    </recommendedName>
</protein>
<dbReference type="InParanoid" id="A0A136IJ35"/>
<dbReference type="EMBL" id="KQ964371">
    <property type="protein sequence ID" value="KXJ84639.1"/>
    <property type="molecule type" value="Genomic_DNA"/>
</dbReference>
<dbReference type="OrthoDB" id="5420958at2759"/>
<proteinExistence type="predicted"/>
<gene>
    <name evidence="1" type="ORF">Micbo1qcDRAFT_170076</name>
</gene>
<dbReference type="Proteomes" id="UP000070501">
    <property type="component" value="Unassembled WGS sequence"/>
</dbReference>